<comment type="similarity">
    <text evidence="2">Belongs to the drug/metabolite transporter (DMT) superfamily. 10 TMS drug/metabolite exporter (DME) (TC 2.A.7.3) family.</text>
</comment>
<gene>
    <name evidence="8" type="ORF">RB2654_03539</name>
</gene>
<evidence type="ECO:0000313" key="9">
    <source>
        <dbReference type="Proteomes" id="UP000002931"/>
    </source>
</evidence>
<dbReference type="EMBL" id="AAMT01000004">
    <property type="protein sequence ID" value="EAQ13755.1"/>
    <property type="molecule type" value="Genomic_DNA"/>
</dbReference>
<dbReference type="Pfam" id="PF00892">
    <property type="entry name" value="EamA"/>
    <property type="match status" value="2"/>
</dbReference>
<feature type="domain" description="EamA" evidence="7">
    <location>
        <begin position="160"/>
        <end position="288"/>
    </location>
</feature>
<feature type="transmembrane region" description="Helical" evidence="6">
    <location>
        <begin position="191"/>
        <end position="209"/>
    </location>
</feature>
<evidence type="ECO:0000256" key="2">
    <source>
        <dbReference type="ARBA" id="ARBA00009853"/>
    </source>
</evidence>
<dbReference type="OrthoDB" id="9810329at2"/>
<feature type="transmembrane region" description="Helical" evidence="6">
    <location>
        <begin position="50"/>
        <end position="72"/>
    </location>
</feature>
<dbReference type="SUPFAM" id="SSF103481">
    <property type="entry name" value="Multidrug resistance efflux transporter EmrE"/>
    <property type="match status" value="2"/>
</dbReference>
<evidence type="ECO:0000256" key="1">
    <source>
        <dbReference type="ARBA" id="ARBA00004141"/>
    </source>
</evidence>
<feature type="transmembrane region" description="Helical" evidence="6">
    <location>
        <begin position="275"/>
        <end position="292"/>
    </location>
</feature>
<organism evidence="8 9">
    <name type="scientific">Maritimibacter alkaliphilus HTCC2654</name>
    <dbReference type="NCBI Taxonomy" id="314271"/>
    <lineage>
        <taxon>Bacteria</taxon>
        <taxon>Pseudomonadati</taxon>
        <taxon>Pseudomonadota</taxon>
        <taxon>Alphaproteobacteria</taxon>
        <taxon>Rhodobacterales</taxon>
        <taxon>Roseobacteraceae</taxon>
        <taxon>Maritimibacter</taxon>
    </lineage>
</organism>
<comment type="subcellular location">
    <subcellularLocation>
        <location evidence="1">Membrane</location>
        <topology evidence="1">Multi-pass membrane protein</topology>
    </subcellularLocation>
</comment>
<feature type="transmembrane region" description="Helical" evidence="6">
    <location>
        <begin position="20"/>
        <end position="38"/>
    </location>
</feature>
<evidence type="ECO:0000259" key="7">
    <source>
        <dbReference type="Pfam" id="PF00892"/>
    </source>
</evidence>
<evidence type="ECO:0000256" key="4">
    <source>
        <dbReference type="ARBA" id="ARBA00022989"/>
    </source>
</evidence>
<accession>A3VE16</accession>
<dbReference type="eggNOG" id="COG0697">
    <property type="taxonomic scope" value="Bacteria"/>
</dbReference>
<feature type="domain" description="EamA" evidence="7">
    <location>
        <begin position="20"/>
        <end position="151"/>
    </location>
</feature>
<feature type="transmembrane region" description="Helical" evidence="6">
    <location>
        <begin position="161"/>
        <end position="179"/>
    </location>
</feature>
<dbReference type="AlphaFoldDB" id="A3VE16"/>
<dbReference type="PANTHER" id="PTHR22911">
    <property type="entry name" value="ACYL-MALONYL CONDENSING ENZYME-RELATED"/>
    <property type="match status" value="1"/>
</dbReference>
<keyword evidence="4 6" id="KW-1133">Transmembrane helix</keyword>
<dbReference type="InterPro" id="IPR000620">
    <property type="entry name" value="EamA_dom"/>
</dbReference>
<comment type="caution">
    <text evidence="8">The sequence shown here is derived from an EMBL/GenBank/DDBJ whole genome shotgun (WGS) entry which is preliminary data.</text>
</comment>
<reference evidence="8 9" key="1">
    <citation type="journal article" date="2010" name="J. Bacteriol.">
        <title>Genome sequences of Pelagibaca bermudensis HTCC2601T and Maritimibacter alkaliphilus HTCC2654T, the type strains of two marine Roseobacter genera.</title>
        <authorList>
            <person name="Thrash J.C."/>
            <person name="Cho J.C."/>
            <person name="Ferriera S."/>
            <person name="Johnson J."/>
            <person name="Vergin K.L."/>
            <person name="Giovannoni S.J."/>
        </authorList>
    </citation>
    <scope>NUCLEOTIDE SEQUENCE [LARGE SCALE GENOMIC DNA]</scope>
    <source>
        <strain evidence="8 9">HTCC2654</strain>
    </source>
</reference>
<dbReference type="Proteomes" id="UP000002931">
    <property type="component" value="Unassembled WGS sequence"/>
</dbReference>
<feature type="transmembrane region" description="Helical" evidence="6">
    <location>
        <begin position="96"/>
        <end position="122"/>
    </location>
</feature>
<evidence type="ECO:0000256" key="5">
    <source>
        <dbReference type="ARBA" id="ARBA00023136"/>
    </source>
</evidence>
<dbReference type="PANTHER" id="PTHR22911:SF6">
    <property type="entry name" value="SOLUTE CARRIER FAMILY 35 MEMBER G1"/>
    <property type="match status" value="1"/>
</dbReference>
<feature type="transmembrane region" description="Helical" evidence="6">
    <location>
        <begin position="249"/>
        <end position="269"/>
    </location>
</feature>
<dbReference type="STRING" id="314271.RB2654_03539"/>
<name>A3VE16_9RHOB</name>
<protein>
    <submittedName>
        <fullName evidence="8">Membrane protein, putative</fullName>
    </submittedName>
</protein>
<keyword evidence="3 6" id="KW-0812">Transmembrane</keyword>
<evidence type="ECO:0000313" key="8">
    <source>
        <dbReference type="EMBL" id="EAQ13755.1"/>
    </source>
</evidence>
<evidence type="ECO:0000256" key="6">
    <source>
        <dbReference type="SAM" id="Phobius"/>
    </source>
</evidence>
<keyword evidence="9" id="KW-1185">Reference proteome</keyword>
<dbReference type="RefSeq" id="WP_008328769.1">
    <property type="nucleotide sequence ID" value="NZ_CH902578.1"/>
</dbReference>
<feature type="transmembrane region" description="Helical" evidence="6">
    <location>
        <begin position="221"/>
        <end position="242"/>
    </location>
</feature>
<proteinExistence type="inferred from homology"/>
<dbReference type="GO" id="GO:0016020">
    <property type="term" value="C:membrane"/>
    <property type="evidence" value="ECO:0007669"/>
    <property type="project" value="UniProtKB-SubCell"/>
</dbReference>
<evidence type="ECO:0000256" key="3">
    <source>
        <dbReference type="ARBA" id="ARBA00022692"/>
    </source>
</evidence>
<keyword evidence="5 6" id="KW-0472">Membrane</keyword>
<sequence length="304" mass="32444">MIDGANEQGLAPTVNPILSASLWMLGAIACFTTMAVAGREVSLDHDTFELMFYRSSVGIVIVVSVISARGLWGSVGRRQLGLHFVRNVSHFTGQNLWFYAVGVIPLAQVFALEFTSPLWVLAMSPIFLAERITAPRALAAFVGFLGILVVTRPFSVQLEPGVLAALGAAIGFAGSAVFTRKLTRTQSLASILFYLTTMQAVFGLTLAAIDGDMALPSAASAPWLVIIGFAGLAAHFCLTSALKLAPATVVMPIDFARLPVIALIGWLLYQERLEMAVILGGALILTANWINIRASVREARARVG</sequence>
<dbReference type="InterPro" id="IPR037185">
    <property type="entry name" value="EmrE-like"/>
</dbReference>
<dbReference type="HOGENOM" id="CLU_032828_0_0_5"/>
<feature type="transmembrane region" description="Helical" evidence="6">
    <location>
        <begin position="134"/>
        <end position="155"/>
    </location>
</feature>